<evidence type="ECO:0000313" key="2">
    <source>
        <dbReference type="EMBL" id="MCU4740696.1"/>
    </source>
</evidence>
<dbReference type="EMBL" id="JAOPKA010000002">
    <property type="protein sequence ID" value="MCU4740696.1"/>
    <property type="molecule type" value="Genomic_DNA"/>
</dbReference>
<accession>A0AAP2YWB8</accession>
<reference evidence="2" key="1">
    <citation type="submission" date="2022-09" db="EMBL/GenBank/DDBJ databases">
        <title>Enrichment on poylsaccharides allowed isolation of novel metabolic and taxonomic groups of Haloarchaea.</title>
        <authorList>
            <person name="Sorokin D.Y."/>
            <person name="Elcheninov A.G."/>
            <person name="Khizhniak T.V."/>
            <person name="Kolganova T.V."/>
            <person name="Kublanov I.V."/>
        </authorList>
    </citation>
    <scope>NUCLEOTIDE SEQUENCE</scope>
    <source>
        <strain evidence="2">AArc-xg1-1</strain>
    </source>
</reference>
<evidence type="ECO:0000256" key="1">
    <source>
        <dbReference type="SAM" id="MobiDB-lite"/>
    </source>
</evidence>
<dbReference type="RefSeq" id="WP_338002537.1">
    <property type="nucleotide sequence ID" value="NZ_JAOPKA010000002.1"/>
</dbReference>
<dbReference type="AlphaFoldDB" id="A0AAP2YWB8"/>
<evidence type="ECO:0000313" key="3">
    <source>
        <dbReference type="Proteomes" id="UP001321018"/>
    </source>
</evidence>
<organism evidence="2 3">
    <name type="scientific">Natronoglomus mannanivorans</name>
    <dbReference type="NCBI Taxonomy" id="2979990"/>
    <lineage>
        <taxon>Archaea</taxon>
        <taxon>Methanobacteriati</taxon>
        <taxon>Methanobacteriota</taxon>
        <taxon>Stenosarchaea group</taxon>
        <taxon>Halobacteria</taxon>
        <taxon>Halobacteriales</taxon>
        <taxon>Natrialbaceae</taxon>
        <taxon>Natronoglomus</taxon>
    </lineage>
</organism>
<dbReference type="Proteomes" id="UP001321018">
    <property type="component" value="Unassembled WGS sequence"/>
</dbReference>
<protein>
    <submittedName>
        <fullName evidence="2">Uncharacterized protein</fullName>
    </submittedName>
</protein>
<name>A0AAP2YWB8_9EURY</name>
<gene>
    <name evidence="2" type="ORF">OB960_04690</name>
</gene>
<sequence length="132" mass="13672">MDTDAESEPETNTNTKPAFTVERDGRTLVTLHEGTDTTARSAATAQLSETLEELTTSTSITDWTVGDAEVSEPPAAPFDPYTIAVVFSVSVTVEADDAATAESIGANAIDETLEAAGLDGVSYTADPVVSVS</sequence>
<feature type="region of interest" description="Disordered" evidence="1">
    <location>
        <begin position="1"/>
        <end position="21"/>
    </location>
</feature>
<comment type="caution">
    <text evidence="2">The sequence shown here is derived from an EMBL/GenBank/DDBJ whole genome shotgun (WGS) entry which is preliminary data.</text>
</comment>
<proteinExistence type="predicted"/>